<name>A0A0A9AL47_ARUDO</name>
<reference evidence="1" key="2">
    <citation type="journal article" date="2015" name="Data Brief">
        <title>Shoot transcriptome of the giant reed, Arundo donax.</title>
        <authorList>
            <person name="Barrero R.A."/>
            <person name="Guerrero F.D."/>
            <person name="Moolhuijzen P."/>
            <person name="Goolsby J.A."/>
            <person name="Tidwell J."/>
            <person name="Bellgard S.E."/>
            <person name="Bellgard M.I."/>
        </authorList>
    </citation>
    <scope>NUCLEOTIDE SEQUENCE</scope>
    <source>
        <tissue evidence="1">Shoot tissue taken approximately 20 cm above the soil surface</tissue>
    </source>
</reference>
<reference evidence="1" key="1">
    <citation type="submission" date="2014-09" db="EMBL/GenBank/DDBJ databases">
        <authorList>
            <person name="Magalhaes I.L.F."/>
            <person name="Oliveira U."/>
            <person name="Santos F.R."/>
            <person name="Vidigal T.H.D.A."/>
            <person name="Brescovit A.D."/>
            <person name="Santos A.J."/>
        </authorList>
    </citation>
    <scope>NUCLEOTIDE SEQUENCE</scope>
    <source>
        <tissue evidence="1">Shoot tissue taken approximately 20 cm above the soil surface</tissue>
    </source>
</reference>
<sequence>MAFQSYVVFAWKITRLIGYTTITVCD</sequence>
<protein>
    <submittedName>
        <fullName evidence="1">Uncharacterized protein</fullName>
    </submittedName>
</protein>
<accession>A0A0A9AL47</accession>
<evidence type="ECO:0000313" key="1">
    <source>
        <dbReference type="EMBL" id="JAD51891.1"/>
    </source>
</evidence>
<dbReference type="AlphaFoldDB" id="A0A0A9AL47"/>
<organism evidence="1">
    <name type="scientific">Arundo donax</name>
    <name type="common">Giant reed</name>
    <name type="synonym">Donax arundinaceus</name>
    <dbReference type="NCBI Taxonomy" id="35708"/>
    <lineage>
        <taxon>Eukaryota</taxon>
        <taxon>Viridiplantae</taxon>
        <taxon>Streptophyta</taxon>
        <taxon>Embryophyta</taxon>
        <taxon>Tracheophyta</taxon>
        <taxon>Spermatophyta</taxon>
        <taxon>Magnoliopsida</taxon>
        <taxon>Liliopsida</taxon>
        <taxon>Poales</taxon>
        <taxon>Poaceae</taxon>
        <taxon>PACMAD clade</taxon>
        <taxon>Arundinoideae</taxon>
        <taxon>Arundineae</taxon>
        <taxon>Arundo</taxon>
    </lineage>
</organism>
<dbReference type="EMBL" id="GBRH01246004">
    <property type="protein sequence ID" value="JAD51891.1"/>
    <property type="molecule type" value="Transcribed_RNA"/>
</dbReference>
<proteinExistence type="predicted"/>